<dbReference type="InterPro" id="IPR003819">
    <property type="entry name" value="TauD/TfdA-like"/>
</dbReference>
<comment type="caution">
    <text evidence="6">The sequence shown here is derived from an EMBL/GenBank/DDBJ whole genome shotgun (WGS) entry which is preliminary data.</text>
</comment>
<dbReference type="InterPro" id="IPR056362">
    <property type="entry name" value="AtuA-like_ferredoxin_dom"/>
</dbReference>
<evidence type="ECO:0000259" key="4">
    <source>
        <dbReference type="Pfam" id="PF07287"/>
    </source>
</evidence>
<gene>
    <name evidence="6" type="ORF">JX265_007341</name>
</gene>
<evidence type="ECO:0000313" key="6">
    <source>
        <dbReference type="EMBL" id="KAI1867539.1"/>
    </source>
</evidence>
<dbReference type="Gene3D" id="3.60.130.10">
    <property type="entry name" value="Clavaminate synthase-like"/>
    <property type="match status" value="1"/>
</dbReference>
<evidence type="ECO:0000256" key="1">
    <source>
        <dbReference type="ARBA" id="ARBA00023002"/>
    </source>
</evidence>
<keyword evidence="1" id="KW-0560">Oxidoreductase</keyword>
<protein>
    <recommendedName>
        <fullName evidence="8">TauD/TfdA-like domain-containing protein</fullName>
    </recommendedName>
</protein>
<reference evidence="6" key="1">
    <citation type="submission" date="2021-03" db="EMBL/GenBank/DDBJ databases">
        <title>Revisited historic fungal species revealed as producer of novel bioactive compounds through whole genome sequencing and comparative genomics.</title>
        <authorList>
            <person name="Vignolle G.A."/>
            <person name="Hochenegger N."/>
            <person name="Mach R.L."/>
            <person name="Mach-Aigner A.R."/>
            <person name="Javad Rahimi M."/>
            <person name="Salim K.A."/>
            <person name="Chan C.M."/>
            <person name="Lim L.B.L."/>
            <person name="Cai F."/>
            <person name="Druzhinina I.S."/>
            <person name="U'Ren J.M."/>
            <person name="Derntl C."/>
        </authorList>
    </citation>
    <scope>NUCLEOTIDE SEQUENCE</scope>
    <source>
        <strain evidence="6">TUCIM 5799</strain>
    </source>
</reference>
<evidence type="ECO:0008006" key="8">
    <source>
        <dbReference type="Google" id="ProtNLM"/>
    </source>
</evidence>
<evidence type="ECO:0000313" key="7">
    <source>
        <dbReference type="Proteomes" id="UP000829685"/>
    </source>
</evidence>
<evidence type="ECO:0000259" key="5">
    <source>
        <dbReference type="Pfam" id="PF23544"/>
    </source>
</evidence>
<dbReference type="GO" id="GO:0016491">
    <property type="term" value="F:oxidoreductase activity"/>
    <property type="evidence" value="ECO:0007669"/>
    <property type="project" value="UniProtKB-KW"/>
</dbReference>
<dbReference type="Proteomes" id="UP000829685">
    <property type="component" value="Unassembled WGS sequence"/>
</dbReference>
<dbReference type="EMBL" id="JAFIMR010000018">
    <property type="protein sequence ID" value="KAI1867539.1"/>
    <property type="molecule type" value="Genomic_DNA"/>
</dbReference>
<feature type="domain" description="AtuA-like ferredoxin-fold" evidence="5">
    <location>
        <begin position="532"/>
        <end position="629"/>
    </location>
</feature>
<organism evidence="6 7">
    <name type="scientific">Neoarthrinium moseri</name>
    <dbReference type="NCBI Taxonomy" id="1658444"/>
    <lineage>
        <taxon>Eukaryota</taxon>
        <taxon>Fungi</taxon>
        <taxon>Dikarya</taxon>
        <taxon>Ascomycota</taxon>
        <taxon>Pezizomycotina</taxon>
        <taxon>Sordariomycetes</taxon>
        <taxon>Xylariomycetidae</taxon>
        <taxon>Amphisphaeriales</taxon>
        <taxon>Apiosporaceae</taxon>
        <taxon>Neoarthrinium</taxon>
    </lineage>
</organism>
<dbReference type="PANTHER" id="PTHR47585:SF2">
    <property type="entry name" value="DUF1446 DOMAIN PROTEIN (AFU_ORTHOLOGUE AFUA_6G11420)"/>
    <property type="match status" value="1"/>
</dbReference>
<name>A0A9P9WK20_9PEZI</name>
<dbReference type="InterPro" id="IPR010839">
    <property type="entry name" value="AtuA_N"/>
</dbReference>
<evidence type="ECO:0000256" key="2">
    <source>
        <dbReference type="SAM" id="MobiDB-lite"/>
    </source>
</evidence>
<feature type="domain" description="TauD/TfdA-like" evidence="3">
    <location>
        <begin position="720"/>
        <end position="1056"/>
    </location>
</feature>
<feature type="domain" description="Acyclic terpene utilisation N-terminal" evidence="4">
    <location>
        <begin position="27"/>
        <end position="489"/>
    </location>
</feature>
<dbReference type="SUPFAM" id="SSF51197">
    <property type="entry name" value="Clavaminate synthase-like"/>
    <property type="match status" value="1"/>
</dbReference>
<evidence type="ECO:0000259" key="3">
    <source>
        <dbReference type="Pfam" id="PF02668"/>
    </source>
</evidence>
<dbReference type="Pfam" id="PF23544">
    <property type="entry name" value="AtuA_ferredoxin"/>
    <property type="match status" value="1"/>
</dbReference>
<keyword evidence="7" id="KW-1185">Reference proteome</keyword>
<dbReference type="PANTHER" id="PTHR47585">
    <property type="match status" value="1"/>
</dbReference>
<feature type="region of interest" description="Disordered" evidence="2">
    <location>
        <begin position="1"/>
        <end position="24"/>
    </location>
</feature>
<dbReference type="Pfam" id="PF07287">
    <property type="entry name" value="AtuA"/>
    <property type="match status" value="1"/>
</dbReference>
<dbReference type="AlphaFoldDB" id="A0A9P9WK20"/>
<proteinExistence type="predicted"/>
<dbReference type="InterPro" id="IPR042098">
    <property type="entry name" value="TauD-like_sf"/>
</dbReference>
<accession>A0A9P9WK20</accession>
<dbReference type="Pfam" id="PF02668">
    <property type="entry name" value="TauD"/>
    <property type="match status" value="1"/>
</dbReference>
<sequence length="1076" mass="119244">MVLISQDPPNGTSDHHAASSAGAKRPIRIAGCSGGVYDRKRAIHDMAKNEDVDVITGDWMSECNMTLRGSDKRDRLAQQKMTSGSTIVAQGYEPYFLEEIDPAIPWLAQKGVKIAVNAGASDVHGLAEAVDKLITKHGVSLKIGIVDGDDVTDAALELYRQGEPFLSLPANKPIQEWGFEPICAQCYLGGTGIAACFQGGADIVLCGRVADASVTLGAAMWWHGWTRDNMKELAGALMIGHIIECSTYATGGYYSGFKDLGVHDTDMGYPIAAIDEKGEAVISMEQGKDGLVSIATVASQLLYEIQGPLYYNSDVTASIEDIVLREVGENQVHVSGVKGLLPPSTTKVGLTAKGGWQAEFHFYLTGLDIEEKLAMIERQTKARMGSDIEKFSCLKFMIAGVVPENPCSQEEATVDCRIFAQSADPDILSGSSFVDSDRGSFARFCIENLLQGYPGSTMAPDMRTAIGRPFFEYWVSLMPQTFVHETAHLPDGTILDIPSPTNVRTYEREQPSYDTQNPIDLASLGPTTLAPLGYVVMGRSGDKSSNCNLGLFVRHDDEWDWLRSLLSTSKLRELLGRDDVGRQIDRCEFPNIRAVHFLLKDHLDRGFNSTSSFDSLGKNLCEYIRCKHVEIPNRFLDRGEWEIREIKIHLMQKSRVDRLRRSDKLHVANWLNWLMVRCEVKPDEFELRFVGGFRTAATALTMSHITVERLQVPESSGINFGATITNVDIEHLTDADFDVIRKALFTHQVVIFKIQSAVSPKAQFELTRRFDPAGTSYGHGKTIDAKRSILHPDLKTVPHQPQVQIIGNGFVSEYEGLKDFRLKHPHHKTFHATSIPAEDDLDFTRFYRWHIDAALYGLAPPVATTLLAVKVPGGRRQTCRYDDGTGDELDVPLGTTAFVSGYTMYDILSDADKEFARTTKVEYAPHPYIWMSGAKARSDGLGLVTQGLEIPFDDLPPIEEEKIQILPICWRNPVTGKLAIQVHPAAIRRLHLENGTVIEDLAEVRQIIYRLQRPGIAPNMVYAHDWEEGDFVLFHNRGVLHSVVGAFAEDEVRLFRQCNIAASHLPEGPRDVAAAA</sequence>